<dbReference type="Proteomes" id="UP000198460">
    <property type="component" value="Unassembled WGS sequence"/>
</dbReference>
<proteinExistence type="predicted"/>
<name>A0A238GZI7_9BURK</name>
<protein>
    <submittedName>
        <fullName evidence="1">Uncharacterized protein</fullName>
    </submittedName>
</protein>
<accession>A0A238GZI7</accession>
<sequence>MQCRVQYPWKFQLVVSFSDDKIIFKDPEVETEVLMINFLGGLSLAVAIW</sequence>
<reference evidence="1 2" key="1">
    <citation type="submission" date="2017-04" db="EMBL/GenBank/DDBJ databases">
        <authorList>
            <person name="Afonso C.L."/>
            <person name="Miller P.J."/>
            <person name="Scott M.A."/>
            <person name="Spackman E."/>
            <person name="Goraichik I."/>
            <person name="Dimitrov K.M."/>
            <person name="Suarez D.L."/>
            <person name="Swayne D.E."/>
        </authorList>
    </citation>
    <scope>NUCLEOTIDE SEQUENCE [LARGE SCALE GENOMIC DNA]</scope>
    <source>
        <strain evidence="1">LMG 28154</strain>
    </source>
</reference>
<evidence type="ECO:0000313" key="2">
    <source>
        <dbReference type="Proteomes" id="UP000198460"/>
    </source>
</evidence>
<gene>
    <name evidence="1" type="ORF">BSIN_1665</name>
</gene>
<dbReference type="EMBL" id="FXAN01000025">
    <property type="protein sequence ID" value="SMF98382.1"/>
    <property type="molecule type" value="Genomic_DNA"/>
</dbReference>
<organism evidence="1 2">
    <name type="scientific">Burkholderia singularis</name>
    <dbReference type="NCBI Taxonomy" id="1503053"/>
    <lineage>
        <taxon>Bacteria</taxon>
        <taxon>Pseudomonadati</taxon>
        <taxon>Pseudomonadota</taxon>
        <taxon>Betaproteobacteria</taxon>
        <taxon>Burkholderiales</taxon>
        <taxon>Burkholderiaceae</taxon>
        <taxon>Burkholderia</taxon>
        <taxon>pseudomallei group</taxon>
    </lineage>
</organism>
<evidence type="ECO:0000313" key="1">
    <source>
        <dbReference type="EMBL" id="SMF98382.1"/>
    </source>
</evidence>
<dbReference type="AlphaFoldDB" id="A0A238GZI7"/>